<dbReference type="AlphaFoldDB" id="A0A6J4HRC2"/>
<reference evidence="2" key="1">
    <citation type="submission" date="2020-02" db="EMBL/GenBank/DDBJ databases">
        <authorList>
            <person name="Meier V. D."/>
        </authorList>
    </citation>
    <scope>NUCLEOTIDE SEQUENCE</scope>
    <source>
        <strain evidence="2">AVDCRST_MAG57</strain>
    </source>
</reference>
<gene>
    <name evidence="2" type="ORF">AVDCRST_MAG57-1867</name>
</gene>
<dbReference type="EMBL" id="CADCTI010000100">
    <property type="protein sequence ID" value="CAA9231932.1"/>
    <property type="molecule type" value="Genomic_DNA"/>
</dbReference>
<dbReference type="Pfam" id="PF08242">
    <property type="entry name" value="Methyltransf_12"/>
    <property type="match status" value="1"/>
</dbReference>
<evidence type="ECO:0000313" key="2">
    <source>
        <dbReference type="EMBL" id="CAA9231932.1"/>
    </source>
</evidence>
<sequence>MPAERIPVRLTWTADHLAPAPDERVLEIGGGRGVAAALVCSRLTTGHYVGIDRSPLAVDAAVARNAGHVARGAARFEQLALEDADPAALGRFDAVFAVNVNLFWTRPARRELEVVRGVLTDGGRLWLTYESPTPAGAPRLAAALTERLDAAGFTSRTVVDEGPRATLLGMDCRP</sequence>
<dbReference type="InterPro" id="IPR013217">
    <property type="entry name" value="Methyltransf_12"/>
</dbReference>
<dbReference type="Gene3D" id="3.40.50.150">
    <property type="entry name" value="Vaccinia Virus protein VP39"/>
    <property type="match status" value="1"/>
</dbReference>
<protein>
    <recommendedName>
        <fullName evidence="1">Methyltransferase type 12 domain-containing protein</fullName>
    </recommendedName>
</protein>
<organism evidence="2">
    <name type="scientific">uncultured Blastococcus sp</name>
    <dbReference type="NCBI Taxonomy" id="217144"/>
    <lineage>
        <taxon>Bacteria</taxon>
        <taxon>Bacillati</taxon>
        <taxon>Actinomycetota</taxon>
        <taxon>Actinomycetes</taxon>
        <taxon>Geodermatophilales</taxon>
        <taxon>Geodermatophilaceae</taxon>
        <taxon>Blastococcus</taxon>
        <taxon>environmental samples</taxon>
    </lineage>
</organism>
<dbReference type="CDD" id="cd02440">
    <property type="entry name" value="AdoMet_MTases"/>
    <property type="match status" value="1"/>
</dbReference>
<dbReference type="SUPFAM" id="SSF53335">
    <property type="entry name" value="S-adenosyl-L-methionine-dependent methyltransferases"/>
    <property type="match status" value="1"/>
</dbReference>
<name>A0A6J4HRC2_9ACTN</name>
<accession>A0A6J4HRC2</accession>
<proteinExistence type="predicted"/>
<feature type="domain" description="Methyltransferase type 12" evidence="1">
    <location>
        <begin position="26"/>
        <end position="125"/>
    </location>
</feature>
<dbReference type="InterPro" id="IPR029063">
    <property type="entry name" value="SAM-dependent_MTases_sf"/>
</dbReference>
<evidence type="ECO:0000259" key="1">
    <source>
        <dbReference type="Pfam" id="PF08242"/>
    </source>
</evidence>